<feature type="domain" description="C2H2-type" evidence="2">
    <location>
        <begin position="343"/>
        <end position="367"/>
    </location>
</feature>
<feature type="compositionally biased region" description="Basic and acidic residues" evidence="1">
    <location>
        <begin position="111"/>
        <end position="126"/>
    </location>
</feature>
<feature type="domain" description="C2H2-type" evidence="2">
    <location>
        <begin position="311"/>
        <end position="337"/>
    </location>
</feature>
<evidence type="ECO:0000256" key="1">
    <source>
        <dbReference type="SAM" id="MobiDB-lite"/>
    </source>
</evidence>
<dbReference type="OrthoDB" id="2576496at2759"/>
<evidence type="ECO:0000313" key="3">
    <source>
        <dbReference type="EMBL" id="KIJ39880.1"/>
    </source>
</evidence>
<feature type="domain" description="C2H2-type" evidence="2">
    <location>
        <begin position="268"/>
        <end position="293"/>
    </location>
</feature>
<gene>
    <name evidence="3" type="ORF">M422DRAFT_68694</name>
</gene>
<feature type="compositionally biased region" description="Basic and acidic residues" evidence="1">
    <location>
        <begin position="64"/>
        <end position="89"/>
    </location>
</feature>
<feature type="region of interest" description="Disordered" evidence="1">
    <location>
        <begin position="62"/>
        <end position="214"/>
    </location>
</feature>
<organism evidence="3 4">
    <name type="scientific">Sphaerobolus stellatus (strain SS14)</name>
    <dbReference type="NCBI Taxonomy" id="990650"/>
    <lineage>
        <taxon>Eukaryota</taxon>
        <taxon>Fungi</taxon>
        <taxon>Dikarya</taxon>
        <taxon>Basidiomycota</taxon>
        <taxon>Agaricomycotina</taxon>
        <taxon>Agaricomycetes</taxon>
        <taxon>Phallomycetidae</taxon>
        <taxon>Geastrales</taxon>
        <taxon>Sphaerobolaceae</taxon>
        <taxon>Sphaerobolus</taxon>
    </lineage>
</organism>
<feature type="region of interest" description="Disordered" evidence="1">
    <location>
        <begin position="226"/>
        <end position="251"/>
    </location>
</feature>
<feature type="compositionally biased region" description="Basic and acidic residues" evidence="1">
    <location>
        <begin position="135"/>
        <end position="169"/>
    </location>
</feature>
<dbReference type="Proteomes" id="UP000054279">
    <property type="component" value="Unassembled WGS sequence"/>
</dbReference>
<dbReference type="SMART" id="SM00355">
    <property type="entry name" value="ZnF_C2H2"/>
    <property type="match status" value="3"/>
</dbReference>
<dbReference type="AlphaFoldDB" id="A0A0C9VP56"/>
<dbReference type="Gene3D" id="3.30.160.60">
    <property type="entry name" value="Classic Zinc Finger"/>
    <property type="match status" value="1"/>
</dbReference>
<name>A0A0C9VP56_SPHS4</name>
<evidence type="ECO:0000259" key="2">
    <source>
        <dbReference type="SMART" id="SM00355"/>
    </source>
</evidence>
<keyword evidence="4" id="KW-1185">Reference proteome</keyword>
<dbReference type="InterPro" id="IPR013087">
    <property type="entry name" value="Znf_C2H2_type"/>
</dbReference>
<reference evidence="3 4" key="1">
    <citation type="submission" date="2014-06" db="EMBL/GenBank/DDBJ databases">
        <title>Evolutionary Origins and Diversification of the Mycorrhizal Mutualists.</title>
        <authorList>
            <consortium name="DOE Joint Genome Institute"/>
            <consortium name="Mycorrhizal Genomics Consortium"/>
            <person name="Kohler A."/>
            <person name="Kuo A."/>
            <person name="Nagy L.G."/>
            <person name="Floudas D."/>
            <person name="Copeland A."/>
            <person name="Barry K.W."/>
            <person name="Cichocki N."/>
            <person name="Veneault-Fourrey C."/>
            <person name="LaButti K."/>
            <person name="Lindquist E.A."/>
            <person name="Lipzen A."/>
            <person name="Lundell T."/>
            <person name="Morin E."/>
            <person name="Murat C."/>
            <person name="Riley R."/>
            <person name="Ohm R."/>
            <person name="Sun H."/>
            <person name="Tunlid A."/>
            <person name="Henrissat B."/>
            <person name="Grigoriev I.V."/>
            <person name="Hibbett D.S."/>
            <person name="Martin F."/>
        </authorList>
    </citation>
    <scope>NUCLEOTIDE SEQUENCE [LARGE SCALE GENOMIC DNA]</scope>
    <source>
        <strain evidence="3 4">SS14</strain>
    </source>
</reference>
<feature type="region of interest" description="Disordered" evidence="1">
    <location>
        <begin position="1"/>
        <end position="26"/>
    </location>
</feature>
<feature type="compositionally biased region" description="Basic and acidic residues" evidence="1">
    <location>
        <begin position="1"/>
        <end position="11"/>
    </location>
</feature>
<proteinExistence type="predicted"/>
<evidence type="ECO:0000313" key="4">
    <source>
        <dbReference type="Proteomes" id="UP000054279"/>
    </source>
</evidence>
<dbReference type="HOGENOM" id="CLU_589462_0_0_1"/>
<accession>A0A0C9VP56</accession>
<sequence>MNKHSVNDDNKYTSTSRGGGSKQSKVVVKSELNGIRRYMVVKTKGKEKLRGESVGTAIDVDALGEGKEPVTVKAESVRPKSKGKEEKGDTVNMPIDVDALGEGASEVVETAELKSESVRPKSKGKEEENEVDALGDDRGRDEENKRQAAEVKSESVRPKSEGKDRRKSTAADVGDDEDAWYPGKEIVKAKSERPKSKGKKKCKSTATDDGEDGEKKVRAVMARSDSIRPTSKAKGKGKTASMKNMGGSGPGVDESAVKEVLEGAGRLMECLWPKCDVWLGSWELLRKHVEKRHCQPLSEEELKTASSSRPYECRYATCRNQTFASPAALLNHMVPTHLDEELLTCPLGCRRAPTTLQGITQHLATVHSKAPHELFKAQIQPCNPPHIPISLQENSNLPLMLNCGILVAPNPCPNFDPARLPDDYEEYNNMSEWDKVFEDINIEDDVDGQRGTRWRDYRQIGLMR</sequence>
<dbReference type="EMBL" id="KN837148">
    <property type="protein sequence ID" value="KIJ39880.1"/>
    <property type="molecule type" value="Genomic_DNA"/>
</dbReference>
<protein>
    <recommendedName>
        <fullName evidence="2">C2H2-type domain-containing protein</fullName>
    </recommendedName>
</protein>
<feature type="compositionally biased region" description="Basic and acidic residues" evidence="1">
    <location>
        <begin position="185"/>
        <end position="195"/>
    </location>
</feature>